<gene>
    <name evidence="6" type="ORF">FBUS_00278</name>
</gene>
<dbReference type="Pfam" id="PF00335">
    <property type="entry name" value="Tetraspanin"/>
    <property type="match status" value="1"/>
</dbReference>
<reference evidence="6" key="1">
    <citation type="submission" date="2019-05" db="EMBL/GenBank/DDBJ databases">
        <title>Annotation for the trematode Fasciolopsis buski.</title>
        <authorList>
            <person name="Choi Y.-J."/>
        </authorList>
    </citation>
    <scope>NUCLEOTIDE SEQUENCE</scope>
    <source>
        <strain evidence="6">HT</strain>
        <tissue evidence="6">Whole worm</tissue>
    </source>
</reference>
<name>A0A8E0VK00_9TREM</name>
<organism evidence="6 7">
    <name type="scientific">Fasciolopsis buskii</name>
    <dbReference type="NCBI Taxonomy" id="27845"/>
    <lineage>
        <taxon>Eukaryota</taxon>
        <taxon>Metazoa</taxon>
        <taxon>Spiralia</taxon>
        <taxon>Lophotrochozoa</taxon>
        <taxon>Platyhelminthes</taxon>
        <taxon>Trematoda</taxon>
        <taxon>Digenea</taxon>
        <taxon>Plagiorchiida</taxon>
        <taxon>Echinostomata</taxon>
        <taxon>Echinostomatoidea</taxon>
        <taxon>Fasciolidae</taxon>
        <taxon>Fasciolopsis</taxon>
    </lineage>
</organism>
<accession>A0A8E0VK00</accession>
<dbReference type="PRINTS" id="PR00259">
    <property type="entry name" value="TMFOUR"/>
</dbReference>
<sequence length="239" mass="26502">MSKSSYGCFVNFMRVFLVLYNSLFLASCGYDVIIIFYSLFVCAKFVGIGLIALSTYVLRQHSGLVSTLGSDLAVLPILFIFLGLVFILLSTLAIAGSVMQHSCMLICYSGMLFVIMLGELALGIVAINGREKVQHRAQIEMVRAMSHYNSKIETRSGVDIIQKRGCWSAIVALIRSNEGIFAGLALSVCFLQVLGILFGVLLAYRVRHPPDHCSDEFTPTKFTDGEFFEDEDNSEYNED</sequence>
<dbReference type="Proteomes" id="UP000728185">
    <property type="component" value="Unassembled WGS sequence"/>
</dbReference>
<feature type="transmembrane region" description="Helical" evidence="5">
    <location>
        <begin position="73"/>
        <end position="98"/>
    </location>
</feature>
<evidence type="ECO:0000313" key="7">
    <source>
        <dbReference type="Proteomes" id="UP000728185"/>
    </source>
</evidence>
<feature type="transmembrane region" description="Helical" evidence="5">
    <location>
        <begin position="6"/>
        <end position="25"/>
    </location>
</feature>
<evidence type="ECO:0000256" key="5">
    <source>
        <dbReference type="SAM" id="Phobius"/>
    </source>
</evidence>
<keyword evidence="3 5" id="KW-1133">Transmembrane helix</keyword>
<evidence type="ECO:0000256" key="4">
    <source>
        <dbReference type="ARBA" id="ARBA00023136"/>
    </source>
</evidence>
<evidence type="ECO:0008006" key="8">
    <source>
        <dbReference type="Google" id="ProtNLM"/>
    </source>
</evidence>
<keyword evidence="2 5" id="KW-0812">Transmembrane</keyword>
<keyword evidence="7" id="KW-1185">Reference proteome</keyword>
<dbReference type="PROSITE" id="PS51257">
    <property type="entry name" value="PROKAR_LIPOPROTEIN"/>
    <property type="match status" value="1"/>
</dbReference>
<evidence type="ECO:0000256" key="2">
    <source>
        <dbReference type="ARBA" id="ARBA00022692"/>
    </source>
</evidence>
<feature type="transmembrane region" description="Helical" evidence="5">
    <location>
        <begin position="180"/>
        <end position="204"/>
    </location>
</feature>
<dbReference type="InterPro" id="IPR018499">
    <property type="entry name" value="Tetraspanin/Peripherin"/>
</dbReference>
<proteinExistence type="predicted"/>
<evidence type="ECO:0000256" key="3">
    <source>
        <dbReference type="ARBA" id="ARBA00022989"/>
    </source>
</evidence>
<dbReference type="AlphaFoldDB" id="A0A8E0VK00"/>
<evidence type="ECO:0000256" key="1">
    <source>
        <dbReference type="ARBA" id="ARBA00004141"/>
    </source>
</evidence>
<feature type="transmembrane region" description="Helical" evidence="5">
    <location>
        <begin position="105"/>
        <end position="127"/>
    </location>
</feature>
<comment type="subcellular location">
    <subcellularLocation>
        <location evidence="1">Membrane</location>
        <topology evidence="1">Multi-pass membrane protein</topology>
    </subcellularLocation>
</comment>
<dbReference type="GO" id="GO:0016020">
    <property type="term" value="C:membrane"/>
    <property type="evidence" value="ECO:0007669"/>
    <property type="project" value="UniProtKB-SubCell"/>
</dbReference>
<comment type="caution">
    <text evidence="6">The sequence shown here is derived from an EMBL/GenBank/DDBJ whole genome shotgun (WGS) entry which is preliminary data.</text>
</comment>
<keyword evidence="4 5" id="KW-0472">Membrane</keyword>
<feature type="transmembrane region" description="Helical" evidence="5">
    <location>
        <begin position="32"/>
        <end position="53"/>
    </location>
</feature>
<protein>
    <recommendedName>
        <fullName evidence="8">Tetraspanin</fullName>
    </recommendedName>
</protein>
<dbReference type="OrthoDB" id="10033535at2759"/>
<dbReference type="EMBL" id="LUCM01002117">
    <property type="protein sequence ID" value="KAA0197849.1"/>
    <property type="molecule type" value="Genomic_DNA"/>
</dbReference>
<evidence type="ECO:0000313" key="6">
    <source>
        <dbReference type="EMBL" id="KAA0197849.1"/>
    </source>
</evidence>